<feature type="non-terminal residue" evidence="3">
    <location>
        <position position="361"/>
    </location>
</feature>
<gene>
    <name evidence="3" type="ORF">M569_09660</name>
</gene>
<reference evidence="3 4" key="1">
    <citation type="journal article" date="2013" name="BMC Genomics">
        <title>The miniature genome of a carnivorous plant Genlisea aurea contains a low number of genes and short non-coding sequences.</title>
        <authorList>
            <person name="Leushkin E.V."/>
            <person name="Sutormin R.A."/>
            <person name="Nabieva E.R."/>
            <person name="Penin A.A."/>
            <person name="Kondrashov A.S."/>
            <person name="Logacheva M.D."/>
        </authorList>
    </citation>
    <scope>NUCLEOTIDE SEQUENCE [LARGE SCALE GENOMIC DNA]</scope>
</reference>
<organism evidence="3 4">
    <name type="scientific">Genlisea aurea</name>
    <dbReference type="NCBI Taxonomy" id="192259"/>
    <lineage>
        <taxon>Eukaryota</taxon>
        <taxon>Viridiplantae</taxon>
        <taxon>Streptophyta</taxon>
        <taxon>Embryophyta</taxon>
        <taxon>Tracheophyta</taxon>
        <taxon>Spermatophyta</taxon>
        <taxon>Magnoliopsida</taxon>
        <taxon>eudicotyledons</taxon>
        <taxon>Gunneridae</taxon>
        <taxon>Pentapetalae</taxon>
        <taxon>asterids</taxon>
        <taxon>lamiids</taxon>
        <taxon>Lamiales</taxon>
        <taxon>Lentibulariaceae</taxon>
        <taxon>Genlisea</taxon>
    </lineage>
</organism>
<dbReference type="PROSITE" id="PS50206">
    <property type="entry name" value="RHODANESE_3"/>
    <property type="match status" value="1"/>
</dbReference>
<dbReference type="Gene3D" id="3.40.250.10">
    <property type="entry name" value="Rhodanese-like domain"/>
    <property type="match status" value="1"/>
</dbReference>
<evidence type="ECO:0000313" key="4">
    <source>
        <dbReference type="Proteomes" id="UP000015453"/>
    </source>
</evidence>
<dbReference type="PANTHER" id="PTHR34209">
    <property type="entry name" value="RHODANESE/CELL CYCLE CONTROL PHOSPHATASE SUPERFAMILY PROTEIN"/>
    <property type="match status" value="1"/>
</dbReference>
<dbReference type="AlphaFoldDB" id="S8CK90"/>
<dbReference type="InterPro" id="IPR001763">
    <property type="entry name" value="Rhodanese-like_dom"/>
</dbReference>
<sequence length="361" mass="39943">SYGYAKTVLPVELQDAVRSSEGDLEKVLNPFGTSLQQVYTALEGLEEYLGLDPNDPLIHFILFFGLSTTIWYNVYRVSKYGGYSGDLTPKSTFELLQGNGNAVLIDIRPEARLERDGIPDLRRRARFRYASVTLPEVDGSVRKLLRGNRDVEDSLLAAVIRNLKIVDDRSKVLVMDSDGIRLSKGVARSLRKLGIKATYLVQGGFKSWVEDGFRIKMLKTDTALTVITEEAEAILEEIKPTPLKLVGYGLAAVAVAYTLIEWEKTLQFVGVIGLFQTIYRRVSSYENAADFGQDLRLLLEPVRIGVEAISRTSEVGRNGLPTSPPSSSDVQARVLQAAAKHESQPEEEDSPPESSVNMSEA</sequence>
<dbReference type="Pfam" id="PF00581">
    <property type="entry name" value="Rhodanese"/>
    <property type="match status" value="1"/>
</dbReference>
<protein>
    <recommendedName>
        <fullName evidence="2">Rhodanese domain-containing protein</fullName>
    </recommendedName>
</protein>
<dbReference type="SMART" id="SM00450">
    <property type="entry name" value="RHOD"/>
    <property type="match status" value="1"/>
</dbReference>
<feature type="non-terminal residue" evidence="3">
    <location>
        <position position="1"/>
    </location>
</feature>
<name>S8CK90_9LAMI</name>
<evidence type="ECO:0000256" key="1">
    <source>
        <dbReference type="SAM" id="MobiDB-lite"/>
    </source>
</evidence>
<dbReference type="InterPro" id="IPR044690">
    <property type="entry name" value="CAS_plant"/>
</dbReference>
<dbReference type="InterPro" id="IPR036873">
    <property type="entry name" value="Rhodanese-like_dom_sf"/>
</dbReference>
<keyword evidence="4" id="KW-1185">Reference proteome</keyword>
<dbReference type="EMBL" id="AUSU01004416">
    <property type="protein sequence ID" value="EPS65116.1"/>
    <property type="molecule type" value="Genomic_DNA"/>
</dbReference>
<dbReference type="GO" id="GO:0009704">
    <property type="term" value="P:de-etiolation"/>
    <property type="evidence" value="ECO:0007669"/>
    <property type="project" value="InterPro"/>
</dbReference>
<dbReference type="Proteomes" id="UP000015453">
    <property type="component" value="Unassembled WGS sequence"/>
</dbReference>
<dbReference type="GO" id="GO:0090333">
    <property type="term" value="P:regulation of stomatal closure"/>
    <property type="evidence" value="ECO:0007669"/>
    <property type="project" value="InterPro"/>
</dbReference>
<feature type="region of interest" description="Disordered" evidence="1">
    <location>
        <begin position="315"/>
        <end position="361"/>
    </location>
</feature>
<evidence type="ECO:0000313" key="3">
    <source>
        <dbReference type="EMBL" id="EPS65116.1"/>
    </source>
</evidence>
<evidence type="ECO:0000259" key="2">
    <source>
        <dbReference type="PROSITE" id="PS50206"/>
    </source>
</evidence>
<comment type="caution">
    <text evidence="3">The sequence shown here is derived from an EMBL/GenBank/DDBJ whole genome shotgun (WGS) entry which is preliminary data.</text>
</comment>
<proteinExistence type="predicted"/>
<dbReference type="OrthoDB" id="551300at2759"/>
<feature type="domain" description="Rhodanese" evidence="2">
    <location>
        <begin position="98"/>
        <end position="217"/>
    </location>
</feature>
<dbReference type="GO" id="GO:0071277">
    <property type="term" value="P:cellular response to calcium ion"/>
    <property type="evidence" value="ECO:0007669"/>
    <property type="project" value="InterPro"/>
</dbReference>
<accession>S8CK90</accession>
<dbReference type="SUPFAM" id="SSF52821">
    <property type="entry name" value="Rhodanese/Cell cycle control phosphatase"/>
    <property type="match status" value="1"/>
</dbReference>
<dbReference type="PANTHER" id="PTHR34209:SF3">
    <property type="entry name" value="RHODANESE_CELL CYCLE CONTROL PHOSPHATASE SUPERFAMILY PROTEIN"/>
    <property type="match status" value="1"/>
</dbReference>